<dbReference type="Gene3D" id="3.30.460.10">
    <property type="entry name" value="Beta Polymerase, domain 2"/>
    <property type="match status" value="1"/>
</dbReference>
<dbReference type="EC" id="2.7.7.19" evidence="2"/>
<dbReference type="Pfam" id="PF22600">
    <property type="entry name" value="MTPAP-like_central"/>
    <property type="match status" value="1"/>
</dbReference>
<dbReference type="CDD" id="cd05402">
    <property type="entry name" value="NT_PAP_TUTase"/>
    <property type="match status" value="1"/>
</dbReference>
<evidence type="ECO:0000256" key="1">
    <source>
        <dbReference type="ARBA" id="ARBA00008593"/>
    </source>
</evidence>
<dbReference type="FunFam" id="3.30.460.10:FF:000031">
    <property type="entry name" value="Topoisomerase family protein Trf4"/>
    <property type="match status" value="1"/>
</dbReference>
<dbReference type="InterPro" id="IPR002058">
    <property type="entry name" value="PAP_assoc"/>
</dbReference>
<comment type="similarity">
    <text evidence="1">Belongs to the DNA polymerase type-B-like family.</text>
</comment>
<dbReference type="GO" id="GO:0005730">
    <property type="term" value="C:nucleolus"/>
    <property type="evidence" value="ECO:0007669"/>
    <property type="project" value="TreeGrafter"/>
</dbReference>
<keyword evidence="4" id="KW-0460">Magnesium</keyword>
<dbReference type="GO" id="GO:0003729">
    <property type="term" value="F:mRNA binding"/>
    <property type="evidence" value="ECO:0007669"/>
    <property type="project" value="TreeGrafter"/>
</dbReference>
<dbReference type="PANTHER" id="PTHR23092:SF15">
    <property type="entry name" value="INACTIVE NON-CANONICAL POLY(A) RNA POLYMERASE PROTEIN TRF4-2-RELATED"/>
    <property type="match status" value="1"/>
</dbReference>
<dbReference type="GO" id="GO:0043634">
    <property type="term" value="P:polyadenylation-dependent ncRNA catabolic process"/>
    <property type="evidence" value="ECO:0007669"/>
    <property type="project" value="TreeGrafter"/>
</dbReference>
<feature type="domain" description="PAP-associated" evidence="6">
    <location>
        <begin position="468"/>
        <end position="519"/>
    </location>
</feature>
<evidence type="ECO:0000313" key="9">
    <source>
        <dbReference type="Proteomes" id="UP001149165"/>
    </source>
</evidence>
<dbReference type="AlphaFoldDB" id="A0A9W9K0K7"/>
<feature type="region of interest" description="Disordered" evidence="5">
    <location>
        <begin position="196"/>
        <end position="235"/>
    </location>
</feature>
<dbReference type="GO" id="GO:0046872">
    <property type="term" value="F:metal ion binding"/>
    <property type="evidence" value="ECO:0007669"/>
    <property type="project" value="UniProtKB-KW"/>
</dbReference>
<evidence type="ECO:0000313" key="8">
    <source>
        <dbReference type="EMBL" id="KAJ5088261.1"/>
    </source>
</evidence>
<dbReference type="GO" id="GO:0010605">
    <property type="term" value="P:negative regulation of macromolecule metabolic process"/>
    <property type="evidence" value="ECO:0007669"/>
    <property type="project" value="UniProtKB-ARBA"/>
</dbReference>
<dbReference type="SUPFAM" id="SSF81301">
    <property type="entry name" value="Nucleotidyltransferase"/>
    <property type="match status" value="1"/>
</dbReference>
<dbReference type="InterPro" id="IPR054708">
    <property type="entry name" value="MTPAP-like_central"/>
</dbReference>
<evidence type="ECO:0000256" key="5">
    <source>
        <dbReference type="SAM" id="MobiDB-lite"/>
    </source>
</evidence>
<dbReference type="GO" id="GO:0031499">
    <property type="term" value="C:TRAMP complex"/>
    <property type="evidence" value="ECO:0007669"/>
    <property type="project" value="TreeGrafter"/>
</dbReference>
<comment type="caution">
    <text evidence="8">The sequence shown here is derived from an EMBL/GenBank/DDBJ whole genome shotgun (WGS) entry which is preliminary data.</text>
</comment>
<evidence type="ECO:0000259" key="6">
    <source>
        <dbReference type="Pfam" id="PF03828"/>
    </source>
</evidence>
<dbReference type="InterPro" id="IPR043519">
    <property type="entry name" value="NT_sf"/>
</dbReference>
<feature type="region of interest" description="Disordered" evidence="5">
    <location>
        <begin position="587"/>
        <end position="613"/>
    </location>
</feature>
<dbReference type="GO" id="GO:1990817">
    <property type="term" value="F:poly(A) RNA polymerase activity"/>
    <property type="evidence" value="ECO:0007669"/>
    <property type="project" value="UniProtKB-EC"/>
</dbReference>
<protein>
    <recommendedName>
        <fullName evidence="2">polynucleotide adenylyltransferase</fullName>
        <ecNumber evidence="2">2.7.7.19</ecNumber>
    </recommendedName>
</protein>
<dbReference type="Gene3D" id="1.10.1410.10">
    <property type="match status" value="1"/>
</dbReference>
<reference evidence="8" key="1">
    <citation type="submission" date="2022-11" db="EMBL/GenBank/DDBJ databases">
        <authorList>
            <person name="Petersen C."/>
        </authorList>
    </citation>
    <scope>NUCLEOTIDE SEQUENCE</scope>
    <source>
        <strain evidence="8">IBT 30069</strain>
    </source>
</reference>
<evidence type="ECO:0000256" key="4">
    <source>
        <dbReference type="ARBA" id="ARBA00022842"/>
    </source>
</evidence>
<dbReference type="Proteomes" id="UP001149165">
    <property type="component" value="Unassembled WGS sequence"/>
</dbReference>
<feature type="compositionally biased region" description="Pro residues" evidence="5">
    <location>
        <begin position="594"/>
        <end position="613"/>
    </location>
</feature>
<name>A0A9W9K0K7_9EURO</name>
<feature type="compositionally biased region" description="Basic and acidic residues" evidence="5">
    <location>
        <begin position="53"/>
        <end position="66"/>
    </location>
</feature>
<accession>A0A9W9K0K7</accession>
<evidence type="ECO:0000256" key="2">
    <source>
        <dbReference type="ARBA" id="ARBA00012388"/>
    </source>
</evidence>
<reference evidence="8" key="2">
    <citation type="journal article" date="2023" name="IMA Fungus">
        <title>Comparative genomic study of the Penicillium genus elucidates a diverse pangenome and 15 lateral gene transfer events.</title>
        <authorList>
            <person name="Petersen C."/>
            <person name="Sorensen T."/>
            <person name="Nielsen M.R."/>
            <person name="Sondergaard T.E."/>
            <person name="Sorensen J.L."/>
            <person name="Fitzpatrick D.A."/>
            <person name="Frisvad J.C."/>
            <person name="Nielsen K.L."/>
        </authorList>
    </citation>
    <scope>NUCLEOTIDE SEQUENCE</scope>
    <source>
        <strain evidence="8">IBT 30069</strain>
    </source>
</reference>
<evidence type="ECO:0000259" key="7">
    <source>
        <dbReference type="Pfam" id="PF22600"/>
    </source>
</evidence>
<keyword evidence="3" id="KW-0479">Metal-binding</keyword>
<feature type="region of interest" description="Disordered" evidence="5">
    <location>
        <begin position="1"/>
        <end position="144"/>
    </location>
</feature>
<dbReference type="EMBL" id="JAPQKH010000007">
    <property type="protein sequence ID" value="KAJ5088261.1"/>
    <property type="molecule type" value="Genomic_DNA"/>
</dbReference>
<sequence length="613" mass="68661">MMAPPAPPFQFRGNAPSNDRGRGPPRDRRPRPRHDFTFRFPKPPTSERPLLTTKRETTPEQLRPEDNVNAAPKFASLDALSDSEEAEMDFSDDSDEEARPRKKRALGLDGEGPSAAPAVAPTPKWSNPDPYTALPPPDEGQHKRVDFVRLIRKARLENAGEKKQNDAVVDNQDFISLGPIEGPPGSNGQTFIEEQKAPENAPKGPRGMEIRGTAGTKRGRDEQPRVIKTKLGKPQRRFNSNGSILSDWRPLSGQDPTPWMASTPRSLNPITKLHNEVIAFYNWVRPHRFEQLVRSDLVFRLERAFQSRYGKVQIRPFGSFASGLYLPVADIDLVLLSTSFQNSGTKFYGERKGQIYSFAAFLRDLGIAAPGSVETIAHARVPILKFVDNLTGLRVDLSFDNDSGLLANRTFQEWKSQYPTMPVIVSVIKQFLLIRGLNEVPTGGLGGFSITCLVTHLLQHMPHHNQQNVGDTLLNFFNFYGNEFNHRDVGLRMNAPGFVNKYFGQKERLMIEDPNNPSNDISGGTKEIPLIFRAFSDAYRALKNRLDASSRTPSTHSSLLEAIISANFDEYVEQRYQLREVYETAEQFAQYRDIPPPPPPLPAGSPPPPPPQP</sequence>
<dbReference type="SUPFAM" id="SSF81631">
    <property type="entry name" value="PAP/OAS1 substrate-binding domain"/>
    <property type="match status" value="1"/>
</dbReference>
<organism evidence="8 9">
    <name type="scientific">Penicillium angulare</name>
    <dbReference type="NCBI Taxonomy" id="116970"/>
    <lineage>
        <taxon>Eukaryota</taxon>
        <taxon>Fungi</taxon>
        <taxon>Dikarya</taxon>
        <taxon>Ascomycota</taxon>
        <taxon>Pezizomycotina</taxon>
        <taxon>Eurotiomycetes</taxon>
        <taxon>Eurotiomycetidae</taxon>
        <taxon>Eurotiales</taxon>
        <taxon>Aspergillaceae</taxon>
        <taxon>Penicillium</taxon>
    </lineage>
</organism>
<proteinExistence type="inferred from homology"/>
<feature type="compositionally biased region" description="Acidic residues" evidence="5">
    <location>
        <begin position="81"/>
        <end position="96"/>
    </location>
</feature>
<dbReference type="PANTHER" id="PTHR23092">
    <property type="entry name" value="POLY(A) RNA POLYMERASE"/>
    <property type="match status" value="1"/>
</dbReference>
<dbReference type="OrthoDB" id="273917at2759"/>
<gene>
    <name evidence="8" type="ORF">N7456_011877</name>
</gene>
<dbReference type="InterPro" id="IPR045862">
    <property type="entry name" value="Trf4-like"/>
</dbReference>
<dbReference type="GO" id="GO:0031123">
    <property type="term" value="P:RNA 3'-end processing"/>
    <property type="evidence" value="ECO:0007669"/>
    <property type="project" value="TreeGrafter"/>
</dbReference>
<feature type="domain" description="Poly(A) RNA polymerase mitochondrial-like central palm" evidence="7">
    <location>
        <begin position="273"/>
        <end position="412"/>
    </location>
</feature>
<keyword evidence="9" id="KW-1185">Reference proteome</keyword>
<dbReference type="Pfam" id="PF03828">
    <property type="entry name" value="PAP_assoc"/>
    <property type="match status" value="1"/>
</dbReference>
<evidence type="ECO:0000256" key="3">
    <source>
        <dbReference type="ARBA" id="ARBA00022723"/>
    </source>
</evidence>
<feature type="compositionally biased region" description="Basic and acidic residues" evidence="5">
    <location>
        <begin position="19"/>
        <end position="37"/>
    </location>
</feature>